<name>A0A8J3GPZ5_9MICO</name>
<comment type="caution">
    <text evidence="2">The sequence shown here is derived from an EMBL/GenBank/DDBJ whole genome shotgun (WGS) entry which is preliminary data.</text>
</comment>
<feature type="transmembrane region" description="Helical" evidence="1">
    <location>
        <begin position="105"/>
        <end position="132"/>
    </location>
</feature>
<keyword evidence="1" id="KW-0812">Transmembrane</keyword>
<organism evidence="2 3">
    <name type="scientific">Pseudolysinimonas yzui</name>
    <dbReference type="NCBI Taxonomy" id="2708254"/>
    <lineage>
        <taxon>Bacteria</taxon>
        <taxon>Bacillati</taxon>
        <taxon>Actinomycetota</taxon>
        <taxon>Actinomycetes</taxon>
        <taxon>Micrococcales</taxon>
        <taxon>Microbacteriaceae</taxon>
        <taxon>Pseudolysinimonas</taxon>
    </lineage>
</organism>
<dbReference type="EMBL" id="BNAI01000002">
    <property type="protein sequence ID" value="GHF13104.1"/>
    <property type="molecule type" value="Genomic_DNA"/>
</dbReference>
<dbReference type="RefSeq" id="WP_191282607.1">
    <property type="nucleotide sequence ID" value="NZ_BNAI01000002.1"/>
</dbReference>
<dbReference type="Proteomes" id="UP000617531">
    <property type="component" value="Unassembled WGS sequence"/>
</dbReference>
<accession>A0A8J3GPZ5</accession>
<keyword evidence="3" id="KW-1185">Reference proteome</keyword>
<protein>
    <recommendedName>
        <fullName evidence="4">Transmembrane protein</fullName>
    </recommendedName>
</protein>
<evidence type="ECO:0000256" key="1">
    <source>
        <dbReference type="SAM" id="Phobius"/>
    </source>
</evidence>
<reference evidence="2" key="1">
    <citation type="journal article" date="2014" name="Int. J. Syst. Evol. Microbiol.">
        <title>Complete genome sequence of Corynebacterium casei LMG S-19264T (=DSM 44701T), isolated from a smear-ripened cheese.</title>
        <authorList>
            <consortium name="US DOE Joint Genome Institute (JGI-PGF)"/>
            <person name="Walter F."/>
            <person name="Albersmeier A."/>
            <person name="Kalinowski J."/>
            <person name="Ruckert C."/>
        </authorList>
    </citation>
    <scope>NUCLEOTIDE SEQUENCE</scope>
    <source>
        <strain evidence="2">CGMCC 1.16548</strain>
    </source>
</reference>
<reference evidence="2" key="2">
    <citation type="submission" date="2020-09" db="EMBL/GenBank/DDBJ databases">
        <authorList>
            <person name="Sun Q."/>
            <person name="Zhou Y."/>
        </authorList>
    </citation>
    <scope>NUCLEOTIDE SEQUENCE</scope>
    <source>
        <strain evidence="2">CGMCC 1.16548</strain>
    </source>
</reference>
<proteinExistence type="predicted"/>
<feature type="transmembrane region" description="Helical" evidence="1">
    <location>
        <begin position="72"/>
        <end position="93"/>
    </location>
</feature>
<gene>
    <name evidence="2" type="ORF">GCM10011600_12380</name>
</gene>
<dbReference type="AlphaFoldDB" id="A0A8J3GPZ5"/>
<feature type="transmembrane region" description="Helical" evidence="1">
    <location>
        <begin position="47"/>
        <end position="65"/>
    </location>
</feature>
<keyword evidence="1" id="KW-0472">Membrane</keyword>
<feature type="transmembrane region" description="Helical" evidence="1">
    <location>
        <begin position="7"/>
        <end position="35"/>
    </location>
</feature>
<evidence type="ECO:0000313" key="2">
    <source>
        <dbReference type="EMBL" id="GHF13104.1"/>
    </source>
</evidence>
<evidence type="ECO:0000313" key="3">
    <source>
        <dbReference type="Proteomes" id="UP000617531"/>
    </source>
</evidence>
<keyword evidence="1" id="KW-1133">Transmembrane helix</keyword>
<sequence>MSPVVARLLAVVGTVLVGLPLVAPVGLAIASLFVGGFHLDFLLPGELFLVVLAGGAALLGAALVSRRRRWPIGALLAAVVVLLAATALFANATGLASGSTEAEGWPLAIVAGTYALYVAAVVTLFVTGIVLCRDLFRR</sequence>
<evidence type="ECO:0008006" key="4">
    <source>
        <dbReference type="Google" id="ProtNLM"/>
    </source>
</evidence>